<dbReference type="Pfam" id="PF07650">
    <property type="entry name" value="KH_2"/>
    <property type="match status" value="1"/>
</dbReference>
<feature type="domain" description="Era-type G" evidence="11">
    <location>
        <begin position="23"/>
        <end position="193"/>
    </location>
</feature>
<dbReference type="PANTHER" id="PTHR42698">
    <property type="entry name" value="GTPASE ERA"/>
    <property type="match status" value="1"/>
</dbReference>
<feature type="binding site" evidence="6">
    <location>
        <begin position="78"/>
        <end position="82"/>
    </location>
    <ligand>
        <name>GTP</name>
        <dbReference type="ChEBI" id="CHEBI:37565"/>
    </ligand>
</feature>
<dbReference type="AlphaFoldDB" id="A0A059XYP0"/>
<proteinExistence type="inferred from homology"/>
<dbReference type="Gene3D" id="3.30.300.20">
    <property type="match status" value="1"/>
</dbReference>
<dbReference type="PANTHER" id="PTHR42698:SF1">
    <property type="entry name" value="GTPASE ERA, MITOCHONDRIAL"/>
    <property type="match status" value="1"/>
</dbReference>
<dbReference type="GO" id="GO:0043024">
    <property type="term" value="F:ribosomal small subunit binding"/>
    <property type="evidence" value="ECO:0007669"/>
    <property type="project" value="TreeGrafter"/>
</dbReference>
<keyword evidence="6" id="KW-0699">rRNA-binding</keyword>
<keyword evidence="13" id="KW-1185">Reference proteome</keyword>
<dbReference type="InterPro" id="IPR006073">
    <property type="entry name" value="GTP-bd"/>
</dbReference>
<organism evidence="12 13">
    <name type="scientific">Leptospirillum ferriphilum YSK</name>
    <dbReference type="NCBI Taxonomy" id="1441628"/>
    <lineage>
        <taxon>Bacteria</taxon>
        <taxon>Pseudomonadati</taxon>
        <taxon>Nitrospirota</taxon>
        <taxon>Nitrospiria</taxon>
        <taxon>Nitrospirales</taxon>
        <taxon>Nitrospiraceae</taxon>
        <taxon>Leptospirillum</taxon>
    </lineage>
</organism>
<evidence type="ECO:0000256" key="6">
    <source>
        <dbReference type="HAMAP-Rule" id="MF_00367"/>
    </source>
</evidence>
<dbReference type="NCBIfam" id="NF000908">
    <property type="entry name" value="PRK00089.1"/>
    <property type="match status" value="1"/>
</dbReference>
<dbReference type="PROSITE" id="PS50823">
    <property type="entry name" value="KH_TYPE_2"/>
    <property type="match status" value="1"/>
</dbReference>
<dbReference type="GO" id="GO:0005886">
    <property type="term" value="C:plasma membrane"/>
    <property type="evidence" value="ECO:0007669"/>
    <property type="project" value="UniProtKB-SubCell"/>
</dbReference>
<evidence type="ECO:0000256" key="5">
    <source>
        <dbReference type="ARBA" id="ARBA00023134"/>
    </source>
</evidence>
<dbReference type="Pfam" id="PF01926">
    <property type="entry name" value="MMR_HSR1"/>
    <property type="match status" value="1"/>
</dbReference>
<protein>
    <recommendedName>
        <fullName evidence="2 6">GTPase Era</fullName>
    </recommendedName>
</protein>
<evidence type="ECO:0000259" key="10">
    <source>
        <dbReference type="PROSITE" id="PS50823"/>
    </source>
</evidence>
<evidence type="ECO:0000256" key="3">
    <source>
        <dbReference type="ARBA" id="ARBA00022741"/>
    </source>
</evidence>
<dbReference type="CDD" id="cd22534">
    <property type="entry name" value="KH-II_Era"/>
    <property type="match status" value="1"/>
</dbReference>
<dbReference type="PRINTS" id="PR00326">
    <property type="entry name" value="GTP1OBG"/>
</dbReference>
<dbReference type="EMBL" id="CP007243">
    <property type="protein sequence ID" value="AIA30317.1"/>
    <property type="molecule type" value="Genomic_DNA"/>
</dbReference>
<comment type="subcellular location">
    <subcellularLocation>
        <location evidence="6">Cytoplasm</location>
    </subcellularLocation>
    <subcellularLocation>
        <location evidence="6">Cell membrane</location>
        <topology evidence="6">Peripheral membrane protein</topology>
    </subcellularLocation>
</comment>
<dbReference type="GO" id="GO:0070181">
    <property type="term" value="F:small ribosomal subunit rRNA binding"/>
    <property type="evidence" value="ECO:0007669"/>
    <property type="project" value="UniProtKB-UniRule"/>
</dbReference>
<sequence length="320" mass="35580">MPKNPVPSLPVGEEQASNSAHSRSGFVSLVGLPNSGKSTLVNAIVGEKIAATSPVAQTTRTLIQGIHTTTRGQIVFYDTPGFHRLSHAFNQLMGTVAREALLSADVVVWVVSLDPLPGPQDVEKMRQILLPALGGRPLVIAATKMDRAKPQGMIPRLLEIEKWGFPGEIIPVSGLKEKNLDRFLNLLFDLLPAGEPVFDREWYTSQTVRQLAREYIQEKIFLQLREEVPHQAAVLIEEFEEPQSPGEITRITGSIFVERLSQKGILIGQKGERIREISQAARKDIERLVGGKVFLRLDVRVSEGWRENPGMLRELGYMPE</sequence>
<dbReference type="HAMAP" id="MF_00367">
    <property type="entry name" value="GTPase_Era"/>
    <property type="match status" value="1"/>
</dbReference>
<feature type="region of interest" description="G4" evidence="7">
    <location>
        <begin position="143"/>
        <end position="146"/>
    </location>
</feature>
<dbReference type="KEGG" id="lfp:Y981_04670"/>
<evidence type="ECO:0000313" key="12">
    <source>
        <dbReference type="EMBL" id="AIA30317.1"/>
    </source>
</evidence>
<dbReference type="NCBIfam" id="TIGR00436">
    <property type="entry name" value="era"/>
    <property type="match status" value="1"/>
</dbReference>
<dbReference type="RefSeq" id="WP_038505011.1">
    <property type="nucleotide sequence ID" value="NZ_CP007243.1"/>
</dbReference>
<dbReference type="GO" id="GO:0005829">
    <property type="term" value="C:cytosol"/>
    <property type="evidence" value="ECO:0007669"/>
    <property type="project" value="TreeGrafter"/>
</dbReference>
<dbReference type="InterPro" id="IPR027417">
    <property type="entry name" value="P-loop_NTPase"/>
</dbReference>
<dbReference type="HOGENOM" id="CLU_038009_0_2_0"/>
<dbReference type="CDD" id="cd04163">
    <property type="entry name" value="Era"/>
    <property type="match status" value="1"/>
</dbReference>
<evidence type="ECO:0000259" key="11">
    <source>
        <dbReference type="PROSITE" id="PS51713"/>
    </source>
</evidence>
<dbReference type="InterPro" id="IPR004044">
    <property type="entry name" value="KH_dom_type_2"/>
</dbReference>
<dbReference type="GO" id="GO:0005525">
    <property type="term" value="F:GTP binding"/>
    <property type="evidence" value="ECO:0007669"/>
    <property type="project" value="UniProtKB-UniRule"/>
</dbReference>
<feature type="domain" description="KH type-2" evidence="10">
    <location>
        <begin position="224"/>
        <end position="303"/>
    </location>
</feature>
<dbReference type="InterPro" id="IPR030388">
    <property type="entry name" value="G_ERA_dom"/>
</dbReference>
<accession>A0A059XYP0</accession>
<dbReference type="InterPro" id="IPR009019">
    <property type="entry name" value="KH_sf_prok-type"/>
</dbReference>
<dbReference type="InterPro" id="IPR015946">
    <property type="entry name" value="KH_dom-like_a/b"/>
</dbReference>
<evidence type="ECO:0000256" key="8">
    <source>
        <dbReference type="RuleBase" id="RU003761"/>
    </source>
</evidence>
<feature type="binding site" evidence="6">
    <location>
        <begin position="31"/>
        <end position="38"/>
    </location>
    <ligand>
        <name>GTP</name>
        <dbReference type="ChEBI" id="CHEBI:37565"/>
    </ligand>
</feature>
<feature type="region of interest" description="G5" evidence="7">
    <location>
        <begin position="172"/>
        <end position="174"/>
    </location>
</feature>
<feature type="binding site" evidence="6">
    <location>
        <begin position="143"/>
        <end position="146"/>
    </location>
    <ligand>
        <name>GTP</name>
        <dbReference type="ChEBI" id="CHEBI:37565"/>
    </ligand>
</feature>
<dbReference type="OrthoDB" id="9805918at2"/>
<feature type="region of interest" description="G3" evidence="7">
    <location>
        <begin position="78"/>
        <end position="81"/>
    </location>
</feature>
<keyword evidence="6" id="KW-0690">Ribosome biogenesis</keyword>
<dbReference type="InterPro" id="IPR005225">
    <property type="entry name" value="Small_GTP-bd"/>
</dbReference>
<comment type="function">
    <text evidence="6">An essential GTPase that binds both GDP and GTP, with rapid nucleotide exchange. Plays a role in 16S rRNA processing and 30S ribosomal subunit biogenesis and possibly also in cell cycle regulation and energy metabolism.</text>
</comment>
<dbReference type="SUPFAM" id="SSF54814">
    <property type="entry name" value="Prokaryotic type KH domain (KH-domain type II)"/>
    <property type="match status" value="1"/>
</dbReference>
<evidence type="ECO:0000313" key="13">
    <source>
        <dbReference type="Proteomes" id="UP000027059"/>
    </source>
</evidence>
<keyword evidence="5 6" id="KW-0342">GTP-binding</keyword>
<keyword evidence="6" id="KW-0472">Membrane</keyword>
<feature type="region of interest" description="Disordered" evidence="9">
    <location>
        <begin position="1"/>
        <end position="20"/>
    </location>
</feature>
<keyword evidence="6" id="KW-1003">Cell membrane</keyword>
<dbReference type="Gene3D" id="3.40.50.300">
    <property type="entry name" value="P-loop containing nucleotide triphosphate hydrolases"/>
    <property type="match status" value="1"/>
</dbReference>
<reference evidence="13" key="1">
    <citation type="submission" date="2014-02" db="EMBL/GenBank/DDBJ databases">
        <title>Complete genome sequence and comparative genomic analysis of the nitrogen-fixing bacterium Leptospirillum ferriphilum YSK.</title>
        <authorList>
            <person name="Guo X."/>
            <person name="Yin H."/>
            <person name="Liang Y."/>
            <person name="Hu Q."/>
            <person name="Ma L."/>
            <person name="Xiao Y."/>
            <person name="Zhang X."/>
            <person name="Qiu G."/>
            <person name="Liu X."/>
        </authorList>
    </citation>
    <scope>NUCLEOTIDE SEQUENCE [LARGE SCALE GENOMIC DNA]</scope>
    <source>
        <strain evidence="13">YSK</strain>
    </source>
</reference>
<evidence type="ECO:0000256" key="1">
    <source>
        <dbReference type="ARBA" id="ARBA00007921"/>
    </source>
</evidence>
<keyword evidence="6" id="KW-0963">Cytoplasm</keyword>
<evidence type="ECO:0000256" key="7">
    <source>
        <dbReference type="PROSITE-ProRule" id="PRU01050"/>
    </source>
</evidence>
<feature type="region of interest" description="G1" evidence="7">
    <location>
        <begin position="31"/>
        <end position="38"/>
    </location>
</feature>
<dbReference type="InterPro" id="IPR005662">
    <property type="entry name" value="GTPase_Era-like"/>
</dbReference>
<dbReference type="GO" id="GO:0000028">
    <property type="term" value="P:ribosomal small subunit assembly"/>
    <property type="evidence" value="ECO:0007669"/>
    <property type="project" value="TreeGrafter"/>
</dbReference>
<dbReference type="SUPFAM" id="SSF52540">
    <property type="entry name" value="P-loop containing nucleoside triphosphate hydrolases"/>
    <property type="match status" value="1"/>
</dbReference>
<gene>
    <name evidence="6" type="primary">era</name>
    <name evidence="12" type="ORF">Y981_04670</name>
</gene>
<dbReference type="NCBIfam" id="TIGR00231">
    <property type="entry name" value="small_GTP"/>
    <property type="match status" value="1"/>
</dbReference>
<keyword evidence="4 6" id="KW-0694">RNA-binding</keyword>
<evidence type="ECO:0000256" key="2">
    <source>
        <dbReference type="ARBA" id="ARBA00020484"/>
    </source>
</evidence>
<keyword evidence="3 6" id="KW-0547">Nucleotide-binding</keyword>
<dbReference type="PROSITE" id="PS51713">
    <property type="entry name" value="G_ERA"/>
    <property type="match status" value="1"/>
</dbReference>
<dbReference type="GO" id="GO:0003924">
    <property type="term" value="F:GTPase activity"/>
    <property type="evidence" value="ECO:0007669"/>
    <property type="project" value="UniProtKB-UniRule"/>
</dbReference>
<comment type="subunit">
    <text evidence="6">Monomer.</text>
</comment>
<reference evidence="12 13" key="2">
    <citation type="journal article" date="2015" name="Biomed. Res. Int.">
        <title>Effects of Arsenite Resistance on the Growth and Functional Gene Expression of Leptospirillum ferriphilum and Acidithiobacillus thiooxidans in Pure Culture and Coculture.</title>
        <authorList>
            <person name="Jiang H."/>
            <person name="Liang Y."/>
            <person name="Yin H."/>
            <person name="Xiao Y."/>
            <person name="Guo X."/>
            <person name="Xu Y."/>
            <person name="Hu Q."/>
            <person name="Liu H."/>
            <person name="Liu X."/>
        </authorList>
    </citation>
    <scope>NUCLEOTIDE SEQUENCE [LARGE SCALE GENOMIC DNA]</scope>
    <source>
        <strain evidence="12 13">YSK</strain>
    </source>
</reference>
<dbReference type="Proteomes" id="UP000027059">
    <property type="component" value="Chromosome"/>
</dbReference>
<evidence type="ECO:0000256" key="9">
    <source>
        <dbReference type="SAM" id="MobiDB-lite"/>
    </source>
</evidence>
<name>A0A059XYP0_9BACT</name>
<comment type="similarity">
    <text evidence="1 6 7 8">Belongs to the TRAFAC class TrmE-Era-EngA-EngB-Septin-like GTPase superfamily. Era GTPase family.</text>
</comment>
<evidence type="ECO:0000256" key="4">
    <source>
        <dbReference type="ARBA" id="ARBA00022884"/>
    </source>
</evidence>
<feature type="region of interest" description="G2" evidence="7">
    <location>
        <begin position="57"/>
        <end position="61"/>
    </location>
</feature>